<evidence type="ECO:0000313" key="1">
    <source>
        <dbReference type="EMBL" id="CUU07823.1"/>
    </source>
</evidence>
<dbReference type="SUPFAM" id="SSF63829">
    <property type="entry name" value="Calcium-dependent phosphotriesterase"/>
    <property type="match status" value="1"/>
</dbReference>
<proteinExistence type="predicted"/>
<keyword evidence="2" id="KW-1185">Reference proteome</keyword>
<dbReference type="AlphaFoldDB" id="A0A0S4NC25"/>
<dbReference type="Proteomes" id="UP000320623">
    <property type="component" value="Unassembled WGS sequence"/>
</dbReference>
<gene>
    <name evidence="1" type="ORF">JGI1_01909</name>
</gene>
<dbReference type="Gene3D" id="2.120.10.30">
    <property type="entry name" value="TolB, C-terminal domain"/>
    <property type="match status" value="1"/>
</dbReference>
<dbReference type="InterPro" id="IPR011042">
    <property type="entry name" value="6-blade_b-propeller_TolB-like"/>
</dbReference>
<dbReference type="OrthoDB" id="9799230at2"/>
<accession>A0A0S4NC25</accession>
<protein>
    <recommendedName>
        <fullName evidence="3">6-bladed beta-propeller</fullName>
    </recommendedName>
</protein>
<sequence>MRKKILISVAIVVFVFAVFLVYKVLSKRDLGIEVGQKRMELKQEIEISSDEFGYIADIQVDSRGRIYICDGMNNTIHLYDGDGKFLGKIGKAGEGPGEFKMLNGIIIGENDTVYAIPFFLQKNGDFLLTYREYYTTVDYMKPKYMYLFQVDRNGQTGQNPLLKVLAPQVLVFGEGRSFSLIGGIPFGEKTIWRSDSKGNIYFANSSVLGINSLGFDGEQKNLFSYEVDKIKITKKKWLKLFRGDENRYLKLNKSLTPVPKFLPVIGDFIVDSKGRFWIVRDIGKDDYDYICMVFDDKGSKISQFDIHDNVSLKLCSGDYVYAVKKDELDVQSVVKYRVIEK</sequence>
<dbReference type="EMBL" id="FAOO01000016">
    <property type="protein sequence ID" value="CUU07823.1"/>
    <property type="molecule type" value="Genomic_DNA"/>
</dbReference>
<dbReference type="Pfam" id="PF17170">
    <property type="entry name" value="DUF5128"/>
    <property type="match status" value="1"/>
</dbReference>
<name>A0A0S4NC25_9BACT</name>
<dbReference type="STRING" id="1643428.GCA_001442855_01870"/>
<reference evidence="2" key="1">
    <citation type="submission" date="2015-11" db="EMBL/GenBank/DDBJ databases">
        <authorList>
            <person name="Varghese N."/>
        </authorList>
    </citation>
    <scope>NUCLEOTIDE SEQUENCE [LARGE SCALE GENOMIC DNA]</scope>
</reference>
<evidence type="ECO:0008006" key="3">
    <source>
        <dbReference type="Google" id="ProtNLM"/>
    </source>
</evidence>
<evidence type="ECO:0000313" key="2">
    <source>
        <dbReference type="Proteomes" id="UP000320623"/>
    </source>
</evidence>
<dbReference type="RefSeq" id="WP_140945629.1">
    <property type="nucleotide sequence ID" value="NZ_FAOO01000016.1"/>
</dbReference>
<organism evidence="1 2">
    <name type="scientific">Candidatus Thermokryptus mobilis</name>
    <dbReference type="NCBI Taxonomy" id="1643428"/>
    <lineage>
        <taxon>Bacteria</taxon>
        <taxon>Pseudomonadati</taxon>
        <taxon>Candidatus Kryptoniota</taxon>
        <taxon>Candidatus Thermokryptus</taxon>
    </lineage>
</organism>